<accession>A0A2W5K4E2</accession>
<organism evidence="2 3">
    <name type="scientific">Ancylobacter novellus</name>
    <name type="common">Thiobacillus novellus</name>
    <dbReference type="NCBI Taxonomy" id="921"/>
    <lineage>
        <taxon>Bacteria</taxon>
        <taxon>Pseudomonadati</taxon>
        <taxon>Pseudomonadota</taxon>
        <taxon>Alphaproteobacteria</taxon>
        <taxon>Hyphomicrobiales</taxon>
        <taxon>Xanthobacteraceae</taxon>
        <taxon>Ancylobacter</taxon>
    </lineage>
</organism>
<gene>
    <name evidence="2" type="ORF">DI565_20040</name>
</gene>
<feature type="region of interest" description="Disordered" evidence="1">
    <location>
        <begin position="1"/>
        <end position="94"/>
    </location>
</feature>
<evidence type="ECO:0000313" key="3">
    <source>
        <dbReference type="Proteomes" id="UP000249577"/>
    </source>
</evidence>
<proteinExistence type="predicted"/>
<evidence type="ECO:0000313" key="2">
    <source>
        <dbReference type="EMBL" id="PZQ10248.1"/>
    </source>
</evidence>
<evidence type="ECO:0000256" key="1">
    <source>
        <dbReference type="SAM" id="MobiDB-lite"/>
    </source>
</evidence>
<feature type="compositionally biased region" description="Polar residues" evidence="1">
    <location>
        <begin position="33"/>
        <end position="45"/>
    </location>
</feature>
<dbReference type="Proteomes" id="UP000249577">
    <property type="component" value="Unassembled WGS sequence"/>
</dbReference>
<dbReference type="EMBL" id="QFPN01000017">
    <property type="protein sequence ID" value="PZQ10248.1"/>
    <property type="molecule type" value="Genomic_DNA"/>
</dbReference>
<feature type="compositionally biased region" description="Acidic residues" evidence="1">
    <location>
        <begin position="418"/>
        <end position="427"/>
    </location>
</feature>
<comment type="caution">
    <text evidence="2">The sequence shown here is derived from an EMBL/GenBank/DDBJ whole genome shotgun (WGS) entry which is preliminary data.</text>
</comment>
<feature type="compositionally biased region" description="Polar residues" evidence="1">
    <location>
        <begin position="15"/>
        <end position="25"/>
    </location>
</feature>
<dbReference type="AlphaFoldDB" id="A0A2W5K4E2"/>
<name>A0A2W5K4E2_ANCNO</name>
<protein>
    <recommendedName>
        <fullName evidence="4">DUF3102 domain-containing protein</fullName>
    </recommendedName>
</protein>
<feature type="region of interest" description="Disordered" evidence="1">
    <location>
        <begin position="398"/>
        <end position="427"/>
    </location>
</feature>
<sequence>MSDITNAGGEPDGKTLSTETSTEATPQPEKVEVNSTESVAGSQTEPAPPSPEPRRTRRGKAKQTGEAKEEAAQSPVGGGGKPSSRAKGAKAKREAVKAAGTLAEKKAKKASLEQFVATPDQKRELDSIVPELKAFMRSDVETRLKLGDALIRAGAILPHGHFEVYATEHTGLVPRYIRQIRKASEEFRDHRRQLVYASGLGFTCVLALSLATEAVQDDVLKKAADGMRYRVADIKAAIEAAKPKEVKDAEAAEKAKPKPERPGLAGLRVEIARYVPDQAGILFEELKAIHKTVDTALNDHREGRSVKKAELFKSVKAPAIHALVLQRELMGRKTRMDFPNHHHAVKYGDWAENSRWGGVAKALLTLVELDRNKKGSTFAHDLEFDVLEPLTWAISSAAADAEADTASEVGDEPPAPANDDDQADEAA</sequence>
<reference evidence="2 3" key="1">
    <citation type="submission" date="2017-08" db="EMBL/GenBank/DDBJ databases">
        <title>Infants hospitalized years apart are colonized by the same room-sourced microbial strains.</title>
        <authorList>
            <person name="Brooks B."/>
            <person name="Olm M.R."/>
            <person name="Firek B.A."/>
            <person name="Baker R."/>
            <person name="Thomas B.C."/>
            <person name="Morowitz M.J."/>
            <person name="Banfield J.F."/>
        </authorList>
    </citation>
    <scope>NUCLEOTIDE SEQUENCE [LARGE SCALE GENOMIC DNA]</scope>
    <source>
        <strain evidence="2">S2_005_003_R2_43</strain>
    </source>
</reference>
<evidence type="ECO:0008006" key="4">
    <source>
        <dbReference type="Google" id="ProtNLM"/>
    </source>
</evidence>
<feature type="compositionally biased region" description="Acidic residues" evidence="1">
    <location>
        <begin position="401"/>
        <end position="411"/>
    </location>
</feature>